<evidence type="ECO:0000313" key="2">
    <source>
        <dbReference type="Proteomes" id="UP000824037"/>
    </source>
</evidence>
<reference evidence="1" key="1">
    <citation type="journal article" date="2021" name="PeerJ">
        <title>Extensive microbial diversity within the chicken gut microbiome revealed by metagenomics and culture.</title>
        <authorList>
            <person name="Gilroy R."/>
            <person name="Ravi A."/>
            <person name="Getino M."/>
            <person name="Pursley I."/>
            <person name="Horton D.L."/>
            <person name="Alikhan N.F."/>
            <person name="Baker D."/>
            <person name="Gharbi K."/>
            <person name="Hall N."/>
            <person name="Watson M."/>
            <person name="Adriaenssens E.M."/>
            <person name="Foster-Nyarko E."/>
            <person name="Jarju S."/>
            <person name="Secka A."/>
            <person name="Antonio M."/>
            <person name="Oren A."/>
            <person name="Chaudhuri R.R."/>
            <person name="La Ragione R."/>
            <person name="Hildebrand F."/>
            <person name="Pallen M.J."/>
        </authorList>
    </citation>
    <scope>NUCLEOTIDE SEQUENCE</scope>
    <source>
        <strain evidence="1">ChiGjej4B4-7305</strain>
    </source>
</reference>
<dbReference type="PANTHER" id="PTHR41913:SF1">
    <property type="entry name" value="DUF1684 DOMAIN-CONTAINING PROTEIN"/>
    <property type="match status" value="1"/>
</dbReference>
<dbReference type="Pfam" id="PF07920">
    <property type="entry name" value="DUF1684"/>
    <property type="match status" value="1"/>
</dbReference>
<gene>
    <name evidence="1" type="ORF">H9815_14910</name>
</gene>
<name>A0A9D2EGH2_9MICO</name>
<dbReference type="Proteomes" id="UP000824037">
    <property type="component" value="Unassembled WGS sequence"/>
</dbReference>
<evidence type="ECO:0000313" key="1">
    <source>
        <dbReference type="EMBL" id="HIZ37062.1"/>
    </source>
</evidence>
<dbReference type="PANTHER" id="PTHR41913">
    <property type="entry name" value="DUF1684 DOMAIN-CONTAINING PROTEIN"/>
    <property type="match status" value="1"/>
</dbReference>
<organism evidence="1 2">
    <name type="scientific">Candidatus Ruania gallistercoris</name>
    <dbReference type="NCBI Taxonomy" id="2838746"/>
    <lineage>
        <taxon>Bacteria</taxon>
        <taxon>Bacillati</taxon>
        <taxon>Actinomycetota</taxon>
        <taxon>Actinomycetes</taxon>
        <taxon>Micrococcales</taxon>
        <taxon>Ruaniaceae</taxon>
        <taxon>Ruania</taxon>
    </lineage>
</organism>
<protein>
    <submittedName>
        <fullName evidence="1">DUF1684 domain-containing protein</fullName>
    </submittedName>
</protein>
<proteinExistence type="predicted"/>
<sequence>MSTPVSSLAEAERDWHQWRSRRETDLAKPYGWLSLTALHWLGRTPHRLPGVPGRWWHDESGIWVSVTADDPALTVDGAVPAEPMLVLGTAGRARTVHAGALLLEPLDRSGTWGVRVRDPEAPTRAGFGGIPTFDYDPAWVVRGRFEPFGAGPRLTATGSVADGIEHAVELAGLVRFTLDGQEHSLQVGVGNRPTVVFRDATSGIESYPALRFVPATISGAEAVIDFNRAVNPPCAFTDFGTCPLPPPGNTLSVRVAAGEQSPDTGDVPG</sequence>
<comment type="caution">
    <text evidence="1">The sequence shown here is derived from an EMBL/GenBank/DDBJ whole genome shotgun (WGS) entry which is preliminary data.</text>
</comment>
<accession>A0A9D2EGH2</accession>
<reference evidence="1" key="2">
    <citation type="submission" date="2021-04" db="EMBL/GenBank/DDBJ databases">
        <authorList>
            <person name="Gilroy R."/>
        </authorList>
    </citation>
    <scope>NUCLEOTIDE SEQUENCE</scope>
    <source>
        <strain evidence="1">ChiGjej4B4-7305</strain>
    </source>
</reference>
<dbReference type="EMBL" id="DXBY01000259">
    <property type="protein sequence ID" value="HIZ37062.1"/>
    <property type="molecule type" value="Genomic_DNA"/>
</dbReference>
<dbReference type="AlphaFoldDB" id="A0A9D2EGH2"/>
<dbReference type="InterPro" id="IPR012467">
    <property type="entry name" value="DUF1684"/>
</dbReference>